<dbReference type="Proteomes" id="UP000054279">
    <property type="component" value="Unassembled WGS sequence"/>
</dbReference>
<reference evidence="1 2" key="1">
    <citation type="submission" date="2014-06" db="EMBL/GenBank/DDBJ databases">
        <title>Evolutionary Origins and Diversification of the Mycorrhizal Mutualists.</title>
        <authorList>
            <consortium name="DOE Joint Genome Institute"/>
            <consortium name="Mycorrhizal Genomics Consortium"/>
            <person name="Kohler A."/>
            <person name="Kuo A."/>
            <person name="Nagy L.G."/>
            <person name="Floudas D."/>
            <person name="Copeland A."/>
            <person name="Barry K.W."/>
            <person name="Cichocki N."/>
            <person name="Veneault-Fourrey C."/>
            <person name="LaButti K."/>
            <person name="Lindquist E.A."/>
            <person name="Lipzen A."/>
            <person name="Lundell T."/>
            <person name="Morin E."/>
            <person name="Murat C."/>
            <person name="Riley R."/>
            <person name="Ohm R."/>
            <person name="Sun H."/>
            <person name="Tunlid A."/>
            <person name="Henrissat B."/>
            <person name="Grigoriev I.V."/>
            <person name="Hibbett D.S."/>
            <person name="Martin F."/>
        </authorList>
    </citation>
    <scope>NUCLEOTIDE SEQUENCE [LARGE SCALE GENOMIC DNA]</scope>
    <source>
        <strain evidence="1 2">SS14</strain>
    </source>
</reference>
<sequence>MAYNGHNRIHCLKYQAVVIPNGILANLYGPLHHVEFGVLPASQAIPQFNQILESWNSLNNSGT</sequence>
<dbReference type="OrthoDB" id="5401177at2759"/>
<evidence type="ECO:0000313" key="2">
    <source>
        <dbReference type="Proteomes" id="UP000054279"/>
    </source>
</evidence>
<evidence type="ECO:0000313" key="1">
    <source>
        <dbReference type="EMBL" id="KIJ29878.1"/>
    </source>
</evidence>
<gene>
    <name evidence="1" type="ORF">M422DRAFT_268662</name>
</gene>
<dbReference type="EMBL" id="KN837273">
    <property type="protein sequence ID" value="KIJ29878.1"/>
    <property type="molecule type" value="Genomic_DNA"/>
</dbReference>
<organism evidence="1 2">
    <name type="scientific">Sphaerobolus stellatus (strain SS14)</name>
    <dbReference type="NCBI Taxonomy" id="990650"/>
    <lineage>
        <taxon>Eukaryota</taxon>
        <taxon>Fungi</taxon>
        <taxon>Dikarya</taxon>
        <taxon>Basidiomycota</taxon>
        <taxon>Agaricomycotina</taxon>
        <taxon>Agaricomycetes</taxon>
        <taxon>Phallomycetidae</taxon>
        <taxon>Geastrales</taxon>
        <taxon>Sphaerobolaceae</taxon>
        <taxon>Sphaerobolus</taxon>
    </lineage>
</organism>
<dbReference type="HOGENOM" id="CLU_2887274_0_0_1"/>
<protein>
    <submittedName>
        <fullName evidence="1">Uncharacterized protein</fullName>
    </submittedName>
</protein>
<name>A0A0C9TJS2_SPHS4</name>
<keyword evidence="2" id="KW-1185">Reference proteome</keyword>
<dbReference type="AlphaFoldDB" id="A0A0C9TJS2"/>
<proteinExistence type="predicted"/>
<accession>A0A0C9TJS2</accession>